<accession>A0A5C5G591</accession>
<evidence type="ECO:0000313" key="1">
    <source>
        <dbReference type="EMBL" id="TNY24297.1"/>
    </source>
</evidence>
<gene>
    <name evidence="1" type="ORF">DMC30DRAFT_387029</name>
</gene>
<proteinExistence type="predicted"/>
<dbReference type="Gene3D" id="1.10.287.370">
    <property type="match status" value="1"/>
</dbReference>
<evidence type="ECO:0008006" key="3">
    <source>
        <dbReference type="Google" id="ProtNLM"/>
    </source>
</evidence>
<sequence length="138" mass="15526">MDALAQPPADLRNLQARRDDTRLLVQQHRDLAARLTQVHAARQQGNPRMETPVPLGMGFEAEGVVSDTSRVILAAGIDDLFLDLELDQALEFVDKRTAILDRKLKALDEHVARLEKKHKMVVKTLRTAFQLPDDEPKA</sequence>
<protein>
    <recommendedName>
        <fullName evidence="3">Prefoldin</fullName>
    </recommendedName>
</protein>
<reference evidence="1 2" key="1">
    <citation type="submission" date="2019-03" db="EMBL/GenBank/DDBJ databases">
        <title>Rhodosporidium diobovatum UCD-FST 08-225 genome sequencing, assembly, and annotation.</title>
        <authorList>
            <person name="Fakankun I.U."/>
            <person name="Fristensky B."/>
            <person name="Levin D.B."/>
        </authorList>
    </citation>
    <scope>NUCLEOTIDE SEQUENCE [LARGE SCALE GENOMIC DNA]</scope>
    <source>
        <strain evidence="1 2">UCD-FST 08-225</strain>
    </source>
</reference>
<name>A0A5C5G591_9BASI</name>
<dbReference type="EMBL" id="SOZI01000003">
    <property type="protein sequence ID" value="TNY24297.1"/>
    <property type="molecule type" value="Genomic_DNA"/>
</dbReference>
<organism evidence="1 2">
    <name type="scientific">Rhodotorula diobovata</name>
    <dbReference type="NCBI Taxonomy" id="5288"/>
    <lineage>
        <taxon>Eukaryota</taxon>
        <taxon>Fungi</taxon>
        <taxon>Dikarya</taxon>
        <taxon>Basidiomycota</taxon>
        <taxon>Pucciniomycotina</taxon>
        <taxon>Microbotryomycetes</taxon>
        <taxon>Sporidiobolales</taxon>
        <taxon>Sporidiobolaceae</taxon>
        <taxon>Rhodotorula</taxon>
    </lineage>
</organism>
<dbReference type="SUPFAM" id="SSF46579">
    <property type="entry name" value="Prefoldin"/>
    <property type="match status" value="1"/>
</dbReference>
<dbReference type="OrthoDB" id="433124at2759"/>
<keyword evidence="2" id="KW-1185">Reference proteome</keyword>
<dbReference type="Proteomes" id="UP000311382">
    <property type="component" value="Unassembled WGS sequence"/>
</dbReference>
<dbReference type="AlphaFoldDB" id="A0A5C5G591"/>
<dbReference type="InterPro" id="IPR004127">
    <property type="entry name" value="Prefoldin_subunit_alpha"/>
</dbReference>
<dbReference type="Pfam" id="PF02996">
    <property type="entry name" value="Prefoldin"/>
    <property type="match status" value="1"/>
</dbReference>
<comment type="caution">
    <text evidence="1">The sequence shown here is derived from an EMBL/GenBank/DDBJ whole genome shotgun (WGS) entry which is preliminary data.</text>
</comment>
<dbReference type="InterPro" id="IPR009053">
    <property type="entry name" value="Prefoldin"/>
</dbReference>
<evidence type="ECO:0000313" key="2">
    <source>
        <dbReference type="Proteomes" id="UP000311382"/>
    </source>
</evidence>
<dbReference type="STRING" id="5288.A0A5C5G591"/>